<sequence>MENSFAADNKHVFWENQILKDADPKTFRVLTQEFGKDYRLYYFKQFHFGEYLRKQFNYADSIIPDTVEPIVSITNSEFIIKIGSRYYHAKTETSPNFMREIPKSQILMSGGYEIKP</sequence>
<accession>A0A0G0RC84</accession>
<name>A0A0G0RC84_9BACT</name>
<dbReference type="EMBL" id="LBWP01000009">
    <property type="protein sequence ID" value="KKR11307.1"/>
    <property type="molecule type" value="Genomic_DNA"/>
</dbReference>
<dbReference type="AlphaFoldDB" id="A0A0G0RC84"/>
<protein>
    <submittedName>
        <fullName evidence="1">Uncharacterized protein</fullName>
    </submittedName>
</protein>
<dbReference type="Pfam" id="PF13644">
    <property type="entry name" value="DKNYY"/>
    <property type="match status" value="1"/>
</dbReference>
<dbReference type="Proteomes" id="UP000034246">
    <property type="component" value="Unassembled WGS sequence"/>
</dbReference>
<dbReference type="InterPro" id="IPR027375">
    <property type="entry name" value="DKNYY"/>
</dbReference>
<reference evidence="1 2" key="1">
    <citation type="journal article" date="2015" name="Nature">
        <title>rRNA introns, odd ribosomes, and small enigmatic genomes across a large radiation of phyla.</title>
        <authorList>
            <person name="Brown C.T."/>
            <person name="Hug L.A."/>
            <person name="Thomas B.C."/>
            <person name="Sharon I."/>
            <person name="Castelle C.J."/>
            <person name="Singh A."/>
            <person name="Wilkins M.J."/>
            <person name="Williams K.H."/>
            <person name="Banfield J.F."/>
        </authorList>
    </citation>
    <scope>NUCLEOTIDE SEQUENCE [LARGE SCALE GENOMIC DNA]</scope>
</reference>
<proteinExistence type="predicted"/>
<gene>
    <name evidence="1" type="ORF">UT39_C0009G0067</name>
</gene>
<comment type="caution">
    <text evidence="1">The sequence shown here is derived from an EMBL/GenBank/DDBJ whole genome shotgun (WGS) entry which is preliminary data.</text>
</comment>
<organism evidence="1 2">
    <name type="scientific">Candidatus Woesebacteria bacterium GW2011_GWA1_39_21</name>
    <dbReference type="NCBI Taxonomy" id="1618550"/>
    <lineage>
        <taxon>Bacteria</taxon>
        <taxon>Candidatus Woeseibacteriota</taxon>
    </lineage>
</organism>
<evidence type="ECO:0000313" key="1">
    <source>
        <dbReference type="EMBL" id="KKR11307.1"/>
    </source>
</evidence>
<evidence type="ECO:0000313" key="2">
    <source>
        <dbReference type="Proteomes" id="UP000034246"/>
    </source>
</evidence>